<keyword evidence="6 7" id="KW-0326">Glycosidase</keyword>
<evidence type="ECO:0000256" key="1">
    <source>
        <dbReference type="ARBA" id="ARBA00022763"/>
    </source>
</evidence>
<dbReference type="InterPro" id="IPR012092">
    <property type="entry name" value="DNA_glyclase/AP_lyase_Ogg"/>
</dbReference>
<comment type="similarity">
    <text evidence="7">Belongs to the type-2 OGG1 family.</text>
</comment>
<dbReference type="KEGG" id="str:Sterm_1771"/>
<accession>D1AIP5</accession>
<dbReference type="PIRSF" id="PIRSF005954">
    <property type="entry name" value="Thrmst_ogg"/>
    <property type="match status" value="1"/>
</dbReference>
<dbReference type="InterPro" id="IPR011257">
    <property type="entry name" value="DNA_glycosylase"/>
</dbReference>
<dbReference type="Pfam" id="PF22175">
    <property type="entry name" value="Ogg-HhH"/>
    <property type="match status" value="1"/>
</dbReference>
<reference evidence="9 10" key="2">
    <citation type="journal article" date="2010" name="Stand. Genomic Sci.">
        <title>Complete genome sequence of Sebaldella termitidis type strain (NCTC 11300).</title>
        <authorList>
            <person name="Harmon-Smith M."/>
            <person name="Celia L."/>
            <person name="Chertkov O."/>
            <person name="Lapidus A."/>
            <person name="Copeland A."/>
            <person name="Glavina Del Rio T."/>
            <person name="Nolan M."/>
            <person name="Lucas S."/>
            <person name="Tice H."/>
            <person name="Cheng J.F."/>
            <person name="Han C."/>
            <person name="Detter J.C."/>
            <person name="Bruce D."/>
            <person name="Goodwin L."/>
            <person name="Pitluck S."/>
            <person name="Pati A."/>
            <person name="Liolios K."/>
            <person name="Ivanova N."/>
            <person name="Mavromatis K."/>
            <person name="Mikhailova N."/>
            <person name="Chen A."/>
            <person name="Palaniappan K."/>
            <person name="Land M."/>
            <person name="Hauser L."/>
            <person name="Chang Y.J."/>
            <person name="Jeffries C.D."/>
            <person name="Brettin T."/>
            <person name="Goker M."/>
            <person name="Beck B."/>
            <person name="Bristow J."/>
            <person name="Eisen J.A."/>
            <person name="Markowitz V."/>
            <person name="Hugenholtz P."/>
            <person name="Kyrpides N.C."/>
            <person name="Klenk H.P."/>
            <person name="Chen F."/>
        </authorList>
    </citation>
    <scope>NUCLEOTIDE SEQUENCE [LARGE SCALE GENOMIC DNA]</scope>
    <source>
        <strain evidence="10">ATCC 33386 / NCTC 11300</strain>
    </source>
</reference>
<keyword evidence="3 7" id="KW-0234">DNA repair</keyword>
<evidence type="ECO:0000256" key="5">
    <source>
        <dbReference type="ARBA" id="ARBA00023268"/>
    </source>
</evidence>
<feature type="site" description="Important for guanine/8-oxoguanine distinction" evidence="7">
    <location>
        <position position="218"/>
    </location>
</feature>
<dbReference type="AlphaFoldDB" id="D1AIP5"/>
<organism evidence="9 10">
    <name type="scientific">Sebaldella termitidis (strain ATCC 33386 / NCTC 11300)</name>
    <dbReference type="NCBI Taxonomy" id="526218"/>
    <lineage>
        <taxon>Bacteria</taxon>
        <taxon>Fusobacteriati</taxon>
        <taxon>Fusobacteriota</taxon>
        <taxon>Fusobacteriia</taxon>
        <taxon>Fusobacteriales</taxon>
        <taxon>Leptotrichiaceae</taxon>
        <taxon>Sebaldella</taxon>
    </lineage>
</organism>
<feature type="active site" evidence="7">
    <location>
        <position position="139"/>
    </location>
</feature>
<dbReference type="Proteomes" id="UP000000845">
    <property type="component" value="Chromosome"/>
</dbReference>
<dbReference type="GO" id="GO:0140078">
    <property type="term" value="F:class I DNA-(apurinic or apyrimidinic site) endonuclease activity"/>
    <property type="evidence" value="ECO:0007669"/>
    <property type="project" value="UniProtKB-EC"/>
</dbReference>
<evidence type="ECO:0000256" key="2">
    <source>
        <dbReference type="ARBA" id="ARBA00022801"/>
    </source>
</evidence>
<keyword evidence="5 7" id="KW-0511">Multifunctional enzyme</keyword>
<dbReference type="GO" id="GO:0016799">
    <property type="term" value="F:hydrolase activity, hydrolyzing N-glycosyl compounds"/>
    <property type="evidence" value="ECO:0007669"/>
    <property type="project" value="UniProtKB-UniRule"/>
</dbReference>
<dbReference type="EMBL" id="CP001739">
    <property type="protein sequence ID" value="ACZ08629.1"/>
    <property type="molecule type" value="Genomic_DNA"/>
</dbReference>
<evidence type="ECO:0000313" key="10">
    <source>
        <dbReference type="Proteomes" id="UP000000845"/>
    </source>
</evidence>
<dbReference type="EC" id="3.2.2.-" evidence="7"/>
<feature type="domain" description="HhH-GPD" evidence="8">
    <location>
        <begin position="50"/>
        <end position="213"/>
    </location>
</feature>
<keyword evidence="4 7" id="KW-0456">Lyase</keyword>
<dbReference type="Gene3D" id="1.10.1670.10">
    <property type="entry name" value="Helix-hairpin-Helix base-excision DNA repair enzymes (C-terminal)"/>
    <property type="match status" value="1"/>
</dbReference>
<dbReference type="eggNOG" id="COG1059">
    <property type="taxonomic scope" value="Bacteria"/>
</dbReference>
<reference evidence="10" key="1">
    <citation type="submission" date="2009-09" db="EMBL/GenBank/DDBJ databases">
        <title>The complete chromosome of Sebaldella termitidis ATCC 33386.</title>
        <authorList>
            <consortium name="US DOE Joint Genome Institute (JGI-PGF)"/>
            <person name="Lucas S."/>
            <person name="Copeland A."/>
            <person name="Lapidus A."/>
            <person name="Glavina del Rio T."/>
            <person name="Dalin E."/>
            <person name="Tice H."/>
            <person name="Bruce D."/>
            <person name="Goodwin L."/>
            <person name="Pitluck S."/>
            <person name="Kyrpides N."/>
            <person name="Mavromatis K."/>
            <person name="Ivanova N."/>
            <person name="Mikhailova N."/>
            <person name="Sims D."/>
            <person name="Meincke L."/>
            <person name="Brettin T."/>
            <person name="Detter J.C."/>
            <person name="Han C."/>
            <person name="Larimer F."/>
            <person name="Land M."/>
            <person name="Hauser L."/>
            <person name="Markowitz V."/>
            <person name="Cheng J.F."/>
            <person name="Hugenholtz P."/>
            <person name="Woyke T."/>
            <person name="Wu D."/>
            <person name="Eisen J.A."/>
        </authorList>
    </citation>
    <scope>NUCLEOTIDE SEQUENCE [LARGE SCALE GENOMIC DNA]</scope>
    <source>
        <strain evidence="10">ATCC 33386 / NCTC 11300</strain>
    </source>
</reference>
<feature type="active site" evidence="7">
    <location>
        <position position="158"/>
    </location>
</feature>
<gene>
    <name evidence="7" type="primary">ogg</name>
    <name evidence="9" type="ordered locus">Sterm_1771</name>
</gene>
<evidence type="ECO:0000256" key="3">
    <source>
        <dbReference type="ARBA" id="ARBA00023204"/>
    </source>
</evidence>
<dbReference type="STRING" id="526218.Sterm_1771"/>
<protein>
    <recommendedName>
        <fullName evidence="7">8-oxoguanine DNA glycosylase/AP lyase</fullName>
    </recommendedName>
    <domain>
        <recommendedName>
            <fullName evidence="7">8-oxoguanine DNA glycosylase</fullName>
            <shortName evidence="7">8-oxoG DNA glycosylase</shortName>
            <ecNumber evidence="7">3.2.2.-</ecNumber>
        </recommendedName>
    </domain>
    <domain>
        <recommendedName>
            <fullName evidence="7">DNA-(apurinic or apyrimidinic site) lyase</fullName>
            <shortName evidence="7">AP lyase</shortName>
            <ecNumber evidence="7">4.2.99.18</ecNumber>
        </recommendedName>
    </domain>
</protein>
<dbReference type="HAMAP" id="MF_00241">
    <property type="entry name" value="Ogg"/>
    <property type="match status" value="1"/>
</dbReference>
<evidence type="ECO:0000313" key="9">
    <source>
        <dbReference type="EMBL" id="ACZ08629.1"/>
    </source>
</evidence>
<dbReference type="SUPFAM" id="SSF48150">
    <property type="entry name" value="DNA-glycosylase"/>
    <property type="match status" value="1"/>
</dbReference>
<dbReference type="InterPro" id="IPR023170">
    <property type="entry name" value="HhH_base_excis_C"/>
</dbReference>
<sequence>MKVNKELNSEIKRIHKEIGSDIDKRLDEFKEVWEKGSEEDIFAEVAFCVLTPQSKARNAWKAIGILRENGLLFNGEAEEIAEYLNIVRFKNNKAKYLVELRNLMTRDGKLLPKTILSEKGDVFQTRKWIFDNIKGMGMKEANHLLRNLGFGRDIAILDRHILRNIAALGVIEEIPKSITEKNYYEIESKMREYSKISKITMDKLDLILWYKEAGEIFK</sequence>
<comment type="function">
    <text evidence="7">Catalyzes the excision of an oxidatively damaged form of guanine (7,8-dihydro-8-oxoguanine = 8-oxoG) from DNA. Also cleaves the DNA backbone at apurinic/apyrimidinic sites (AP sites).</text>
</comment>
<comment type="catalytic activity">
    <reaction evidence="7">
        <text>2'-deoxyribonucleotide-(2'-deoxyribose 5'-phosphate)-2'-deoxyribonucleotide-DNA = a 3'-end 2'-deoxyribonucleotide-(2,3-dehydro-2,3-deoxyribose 5'-phosphate)-DNA + a 5'-end 5'-phospho-2'-deoxyribonucleoside-DNA + H(+)</text>
        <dbReference type="Rhea" id="RHEA:66592"/>
        <dbReference type="Rhea" id="RHEA-COMP:13180"/>
        <dbReference type="Rhea" id="RHEA-COMP:16897"/>
        <dbReference type="Rhea" id="RHEA-COMP:17067"/>
        <dbReference type="ChEBI" id="CHEBI:15378"/>
        <dbReference type="ChEBI" id="CHEBI:136412"/>
        <dbReference type="ChEBI" id="CHEBI:157695"/>
        <dbReference type="ChEBI" id="CHEBI:167181"/>
        <dbReference type="EC" id="4.2.99.18"/>
    </reaction>
</comment>
<dbReference type="GO" id="GO:0006284">
    <property type="term" value="P:base-excision repair"/>
    <property type="evidence" value="ECO:0007669"/>
    <property type="project" value="UniProtKB-UniRule"/>
</dbReference>
<keyword evidence="2 7" id="KW-0378">Hydrolase</keyword>
<dbReference type="EC" id="4.2.99.18" evidence="7"/>
<dbReference type="Gene3D" id="1.10.340.30">
    <property type="entry name" value="Hypothetical protein, domain 2"/>
    <property type="match status" value="1"/>
</dbReference>
<proteinExistence type="inferred from homology"/>
<evidence type="ECO:0000256" key="6">
    <source>
        <dbReference type="ARBA" id="ARBA00023295"/>
    </source>
</evidence>
<dbReference type="SMART" id="SM00478">
    <property type="entry name" value="ENDO3c"/>
    <property type="match status" value="1"/>
</dbReference>
<keyword evidence="1 7" id="KW-0227">DNA damage</keyword>
<evidence type="ECO:0000259" key="8">
    <source>
        <dbReference type="SMART" id="SM00478"/>
    </source>
</evidence>
<dbReference type="NCBIfam" id="NF002305">
    <property type="entry name" value="PRK01229.1"/>
    <property type="match status" value="1"/>
</dbReference>
<dbReference type="HOGENOM" id="CLU_104937_0_0_0"/>
<name>D1AIP5_SEBTE</name>
<evidence type="ECO:0000256" key="4">
    <source>
        <dbReference type="ARBA" id="ARBA00023239"/>
    </source>
</evidence>
<evidence type="ECO:0000256" key="7">
    <source>
        <dbReference type="HAMAP-Rule" id="MF_00241"/>
    </source>
</evidence>
<keyword evidence="10" id="KW-1185">Reference proteome</keyword>
<dbReference type="RefSeq" id="WP_012861225.1">
    <property type="nucleotide sequence ID" value="NC_013517.1"/>
</dbReference>
<dbReference type="InterPro" id="IPR003265">
    <property type="entry name" value="HhH-GPD_domain"/>
</dbReference>